<comment type="caution">
    <text evidence="2">The sequence shown here is derived from an EMBL/GenBank/DDBJ whole genome shotgun (WGS) entry which is preliminary data.</text>
</comment>
<dbReference type="Proteomes" id="UP001571110">
    <property type="component" value="Unassembled WGS sequence"/>
</dbReference>
<evidence type="ECO:0000313" key="2">
    <source>
        <dbReference type="EMBL" id="MFA2795101.1"/>
    </source>
</evidence>
<reference evidence="2 3" key="1">
    <citation type="submission" date="2024-06" db="EMBL/GenBank/DDBJ databases">
        <title>Genetic profile and toxigenic potential of Bacillus cereus isolates from a Norwegian ice cream production plant,.</title>
        <authorList>
            <person name="Lindback T."/>
            <person name="Llarena A.-K."/>
            <person name="O'Sullivan K."/>
            <person name="Monshaugen M."/>
            <person name="Holmemo C.W."/>
            <person name="Aspholm M."/>
        </authorList>
    </citation>
    <scope>NUCLEOTIDE SEQUENCE [LARGE SCALE GENOMIC DNA]</scope>
    <source>
        <strain evidence="2 3">NVH-YM330</strain>
    </source>
</reference>
<dbReference type="EMBL" id="JBFDTY010000015">
    <property type="protein sequence ID" value="MFA2795101.1"/>
    <property type="molecule type" value="Genomic_DNA"/>
</dbReference>
<protein>
    <submittedName>
        <fullName evidence="2">Uncharacterized protein</fullName>
    </submittedName>
</protein>
<name>A0ABV4S174_9BACI</name>
<organism evidence="2 3">
    <name type="scientific">Bacillus mobilis</name>
    <dbReference type="NCBI Taxonomy" id="2026190"/>
    <lineage>
        <taxon>Bacteria</taxon>
        <taxon>Bacillati</taxon>
        <taxon>Bacillota</taxon>
        <taxon>Bacilli</taxon>
        <taxon>Bacillales</taxon>
        <taxon>Bacillaceae</taxon>
        <taxon>Bacillus</taxon>
        <taxon>Bacillus cereus group</taxon>
    </lineage>
</organism>
<feature type="transmembrane region" description="Helical" evidence="1">
    <location>
        <begin position="20"/>
        <end position="38"/>
    </location>
</feature>
<keyword evidence="1" id="KW-0472">Membrane</keyword>
<gene>
    <name evidence="2" type="ORF">AB1I70_27920</name>
</gene>
<keyword evidence="3" id="KW-1185">Reference proteome</keyword>
<proteinExistence type="predicted"/>
<sequence>MKNQDVGDMKKFWDRLVQVAPRMAISALLAAILVIFAYNANDLFELFYQKIFK</sequence>
<evidence type="ECO:0000256" key="1">
    <source>
        <dbReference type="SAM" id="Phobius"/>
    </source>
</evidence>
<keyword evidence="1" id="KW-1133">Transmembrane helix</keyword>
<keyword evidence="1" id="KW-0812">Transmembrane</keyword>
<evidence type="ECO:0000313" key="3">
    <source>
        <dbReference type="Proteomes" id="UP001571110"/>
    </source>
</evidence>
<dbReference type="RefSeq" id="WP_154231620.1">
    <property type="nucleotide sequence ID" value="NZ_FMBJ01000016.1"/>
</dbReference>
<accession>A0ABV4S174</accession>